<dbReference type="EMBL" id="LNQE01001296">
    <property type="protein sequence ID" value="KUG19393.1"/>
    <property type="molecule type" value="Genomic_DNA"/>
</dbReference>
<keyword evidence="4" id="KW-0658">Purine biosynthesis</keyword>
<dbReference type="NCBIfam" id="TIGR00302">
    <property type="entry name" value="phosphoribosylformylglycinamidine synthase subunit PurS"/>
    <property type="match status" value="1"/>
</dbReference>
<dbReference type="InterPro" id="IPR003850">
    <property type="entry name" value="PurS"/>
</dbReference>
<keyword evidence="3" id="KW-0547">Nucleotide-binding</keyword>
<dbReference type="Pfam" id="PF02700">
    <property type="entry name" value="PurS"/>
    <property type="match status" value="1"/>
</dbReference>
<keyword evidence="5" id="KW-0067">ATP-binding</keyword>
<dbReference type="NCBIfam" id="NF004630">
    <property type="entry name" value="PRK05974.1"/>
    <property type="match status" value="1"/>
</dbReference>
<accession>A0A0W8FF29</accession>
<evidence type="ECO:0000256" key="5">
    <source>
        <dbReference type="ARBA" id="ARBA00022840"/>
    </source>
</evidence>
<dbReference type="SUPFAM" id="SSF82697">
    <property type="entry name" value="PurS-like"/>
    <property type="match status" value="1"/>
</dbReference>
<dbReference type="GO" id="GO:0004642">
    <property type="term" value="F:phosphoribosylformylglycinamidine synthase activity"/>
    <property type="evidence" value="ECO:0007669"/>
    <property type="project" value="UniProtKB-EC"/>
</dbReference>
<name>A0A0W8FF29_9ZZZZ</name>
<dbReference type="PANTHER" id="PTHR34696">
    <property type="entry name" value="PHOSPHORIBOSYLFORMYLGLYCINAMIDINE SYNTHASE SUBUNIT PURS"/>
    <property type="match status" value="1"/>
</dbReference>
<evidence type="ECO:0000256" key="4">
    <source>
        <dbReference type="ARBA" id="ARBA00022755"/>
    </source>
</evidence>
<comment type="caution">
    <text evidence="6">The sequence shown here is derived from an EMBL/GenBank/DDBJ whole genome shotgun (WGS) entry which is preliminary data.</text>
</comment>
<dbReference type="GO" id="GO:0006164">
    <property type="term" value="P:purine nucleotide biosynthetic process"/>
    <property type="evidence" value="ECO:0007669"/>
    <property type="project" value="UniProtKB-KW"/>
</dbReference>
<protein>
    <submittedName>
        <fullName evidence="6">Phosphoribosylformylglycinamidine synthase, purS subunit</fullName>
        <ecNumber evidence="6">6.3.5.3</ecNumber>
    </submittedName>
</protein>
<dbReference type="HAMAP" id="MF_01926">
    <property type="entry name" value="PurS"/>
    <property type="match status" value="1"/>
</dbReference>
<dbReference type="GO" id="GO:0005524">
    <property type="term" value="F:ATP binding"/>
    <property type="evidence" value="ECO:0007669"/>
    <property type="project" value="UniProtKB-KW"/>
</dbReference>
<organism evidence="6">
    <name type="scientific">hydrocarbon metagenome</name>
    <dbReference type="NCBI Taxonomy" id="938273"/>
    <lineage>
        <taxon>unclassified sequences</taxon>
        <taxon>metagenomes</taxon>
        <taxon>ecological metagenomes</taxon>
    </lineage>
</organism>
<evidence type="ECO:0000256" key="3">
    <source>
        <dbReference type="ARBA" id="ARBA00022741"/>
    </source>
</evidence>
<dbReference type="PANTHER" id="PTHR34696:SF1">
    <property type="entry name" value="PHOSPHORIBOSYLFORMYLGLYCINAMIDINE SYNTHASE SUBUNIT PURS"/>
    <property type="match status" value="1"/>
</dbReference>
<gene>
    <name evidence="6" type="ORF">ASZ90_010897</name>
</gene>
<reference evidence="6" key="1">
    <citation type="journal article" date="2015" name="Proc. Natl. Acad. Sci. U.S.A.">
        <title>Networks of energetic and metabolic interactions define dynamics in microbial communities.</title>
        <authorList>
            <person name="Embree M."/>
            <person name="Liu J.K."/>
            <person name="Al-Bassam M.M."/>
            <person name="Zengler K."/>
        </authorList>
    </citation>
    <scope>NUCLEOTIDE SEQUENCE</scope>
</reference>
<keyword evidence="2 6" id="KW-0436">Ligase</keyword>
<evidence type="ECO:0000313" key="6">
    <source>
        <dbReference type="EMBL" id="KUG19393.1"/>
    </source>
</evidence>
<dbReference type="AlphaFoldDB" id="A0A0W8FF29"/>
<dbReference type="InterPro" id="IPR036604">
    <property type="entry name" value="PurS-like_sf"/>
</dbReference>
<dbReference type="Gene3D" id="3.30.1280.10">
    <property type="entry name" value="Phosphoribosylformylglycinamidine synthase subunit PurS"/>
    <property type="match status" value="1"/>
</dbReference>
<proteinExistence type="inferred from homology"/>
<dbReference type="EC" id="6.3.5.3" evidence="6"/>
<evidence type="ECO:0000256" key="2">
    <source>
        <dbReference type="ARBA" id="ARBA00022598"/>
    </source>
</evidence>
<keyword evidence="1" id="KW-0963">Cytoplasm</keyword>
<sequence length="81" mass="9066">MKFDVTITISLKEGMLDPEARAIQHALANLGFGAERLSTARLFSITLDAADEQAAYAEAERMCERLLANPVIHRYTIEVMR</sequence>
<evidence type="ECO:0000256" key="1">
    <source>
        <dbReference type="ARBA" id="ARBA00022490"/>
    </source>
</evidence>